<dbReference type="Proteomes" id="UP000019753">
    <property type="component" value="Unassembled WGS sequence"/>
</dbReference>
<keyword evidence="1 4" id="KW-0808">Transferase</keyword>
<dbReference type="Pfam" id="PF00583">
    <property type="entry name" value="Acetyltransf_1"/>
    <property type="match status" value="1"/>
</dbReference>
<name>A0A021VRS3_9CELL</name>
<dbReference type="PANTHER" id="PTHR43877">
    <property type="entry name" value="AMINOALKYLPHOSPHONATE N-ACETYLTRANSFERASE-RELATED-RELATED"/>
    <property type="match status" value="1"/>
</dbReference>
<gene>
    <name evidence="4" type="ORF">N866_05475</name>
</gene>
<keyword evidence="2" id="KW-0012">Acyltransferase</keyword>
<dbReference type="PROSITE" id="PS51186">
    <property type="entry name" value="GNAT"/>
    <property type="match status" value="1"/>
</dbReference>
<dbReference type="GO" id="GO:0016747">
    <property type="term" value="F:acyltransferase activity, transferring groups other than amino-acyl groups"/>
    <property type="evidence" value="ECO:0007669"/>
    <property type="project" value="InterPro"/>
</dbReference>
<keyword evidence="5" id="KW-1185">Reference proteome</keyword>
<proteinExistence type="predicted"/>
<dbReference type="EMBL" id="AXCW01000174">
    <property type="protein sequence ID" value="EYR62760.1"/>
    <property type="molecule type" value="Genomic_DNA"/>
</dbReference>
<dbReference type="InterPro" id="IPR000182">
    <property type="entry name" value="GNAT_dom"/>
</dbReference>
<organism evidence="4 5">
    <name type="scientific">Actinotalea ferrariae CF5-4</name>
    <dbReference type="NCBI Taxonomy" id="948458"/>
    <lineage>
        <taxon>Bacteria</taxon>
        <taxon>Bacillati</taxon>
        <taxon>Actinomycetota</taxon>
        <taxon>Actinomycetes</taxon>
        <taxon>Micrococcales</taxon>
        <taxon>Cellulomonadaceae</taxon>
        <taxon>Actinotalea</taxon>
    </lineage>
</organism>
<reference evidence="4 5" key="1">
    <citation type="submission" date="2014-01" db="EMBL/GenBank/DDBJ databases">
        <title>Actinotalea ferrariae CF5-4.</title>
        <authorList>
            <person name="Chen F."/>
            <person name="Li Y."/>
            <person name="Wang G."/>
        </authorList>
    </citation>
    <scope>NUCLEOTIDE SEQUENCE [LARGE SCALE GENOMIC DNA]</scope>
    <source>
        <strain evidence="4 5">CF5-4</strain>
    </source>
</reference>
<sequence length="154" mass="16746">MTLTHVPWADPTAQALRVEQQDEIAGIYDGQGDVCQQLPDEEMLTTVLLHVDGQVVGSGALRDGSDYGTGTAELKRLFVRPAFRGRGLSGVVVGEIERFAQLRGLQRIVLETGDRLTAAIALYSSRGYDRIPNYGPYADDPSSFCFALDLRGDA</sequence>
<evidence type="ECO:0000313" key="5">
    <source>
        <dbReference type="Proteomes" id="UP000019753"/>
    </source>
</evidence>
<feature type="domain" description="N-acetyltransferase" evidence="3">
    <location>
        <begin position="1"/>
        <end position="151"/>
    </location>
</feature>
<dbReference type="InterPro" id="IPR016181">
    <property type="entry name" value="Acyl_CoA_acyltransferase"/>
</dbReference>
<evidence type="ECO:0000313" key="4">
    <source>
        <dbReference type="EMBL" id="EYR62760.1"/>
    </source>
</evidence>
<dbReference type="Gene3D" id="3.40.630.30">
    <property type="match status" value="1"/>
</dbReference>
<protein>
    <submittedName>
        <fullName evidence="4">GCN5 family acetyltransferase</fullName>
    </submittedName>
</protein>
<evidence type="ECO:0000256" key="2">
    <source>
        <dbReference type="ARBA" id="ARBA00023315"/>
    </source>
</evidence>
<evidence type="ECO:0000259" key="3">
    <source>
        <dbReference type="PROSITE" id="PS51186"/>
    </source>
</evidence>
<dbReference type="InterPro" id="IPR050832">
    <property type="entry name" value="Bact_Acetyltransf"/>
</dbReference>
<accession>A0A021VRS3</accession>
<comment type="caution">
    <text evidence="4">The sequence shown here is derived from an EMBL/GenBank/DDBJ whole genome shotgun (WGS) entry which is preliminary data.</text>
</comment>
<dbReference type="PANTHER" id="PTHR43877:SF2">
    <property type="entry name" value="AMINOALKYLPHOSPHONATE N-ACETYLTRANSFERASE-RELATED"/>
    <property type="match status" value="1"/>
</dbReference>
<dbReference type="AlphaFoldDB" id="A0A021VRS3"/>
<evidence type="ECO:0000256" key="1">
    <source>
        <dbReference type="ARBA" id="ARBA00022679"/>
    </source>
</evidence>
<dbReference type="CDD" id="cd04301">
    <property type="entry name" value="NAT_SF"/>
    <property type="match status" value="1"/>
</dbReference>
<dbReference type="SUPFAM" id="SSF55729">
    <property type="entry name" value="Acyl-CoA N-acyltransferases (Nat)"/>
    <property type="match status" value="1"/>
</dbReference>